<feature type="transmembrane region" description="Helical" evidence="7">
    <location>
        <begin position="6"/>
        <end position="26"/>
    </location>
</feature>
<keyword evidence="7 9" id="KW-0479">Metal-binding</keyword>
<dbReference type="HAMAP" id="MF_00038">
    <property type="entry name" value="MraY"/>
    <property type="match status" value="1"/>
</dbReference>
<evidence type="ECO:0000256" key="2">
    <source>
        <dbReference type="ARBA" id="ARBA00005583"/>
    </source>
</evidence>
<keyword evidence="7" id="KW-0131">Cell cycle</keyword>
<evidence type="ECO:0000256" key="7">
    <source>
        <dbReference type="HAMAP-Rule" id="MF_00038"/>
    </source>
</evidence>
<dbReference type="InterPro" id="IPR000715">
    <property type="entry name" value="Glycosyl_transferase_4"/>
</dbReference>
<keyword evidence="7" id="KW-0132">Cell division</keyword>
<keyword evidence="4 7" id="KW-0812">Transmembrane</keyword>
<reference evidence="10" key="1">
    <citation type="submission" date="2020-10" db="EMBL/GenBank/DDBJ databases">
        <title>Ca. Dormibacterota MAGs.</title>
        <authorList>
            <person name="Montgomery K."/>
        </authorList>
    </citation>
    <scope>NUCLEOTIDE SEQUENCE [LARGE SCALE GENOMIC DNA]</scope>
    <source>
        <strain evidence="10">SC8812_S17_10</strain>
    </source>
</reference>
<comment type="function">
    <text evidence="7">Catalyzes the initial step of the lipid cycle reactions in the biosynthesis of the cell wall peptidoglycan: transfers peptidoglycan precursor phospho-MurNAc-pentapeptide from UDP-MurNAc-pentapeptide onto the lipid carrier undecaprenyl phosphate, yielding undecaprenyl-pyrophosphoryl-MurNAc-pentapeptide, known as lipid I.</text>
</comment>
<dbReference type="EMBL" id="JAEKNR010000242">
    <property type="protein sequence ID" value="MBJ7601340.1"/>
    <property type="molecule type" value="Genomic_DNA"/>
</dbReference>
<dbReference type="Proteomes" id="UP000612893">
    <property type="component" value="Unassembled WGS sequence"/>
</dbReference>
<dbReference type="EC" id="2.7.8.13" evidence="7 8"/>
<keyword evidence="6 7" id="KW-0472">Membrane</keyword>
<comment type="cofactor">
    <cofactor evidence="7 9">
        <name>Mg(2+)</name>
        <dbReference type="ChEBI" id="CHEBI:18420"/>
    </cofactor>
</comment>
<evidence type="ECO:0000256" key="6">
    <source>
        <dbReference type="ARBA" id="ARBA00023136"/>
    </source>
</evidence>
<dbReference type="GO" id="GO:0046872">
    <property type="term" value="F:metal ion binding"/>
    <property type="evidence" value="ECO:0007669"/>
    <property type="project" value="UniProtKB-KW"/>
</dbReference>
<dbReference type="GO" id="GO:0005886">
    <property type="term" value="C:plasma membrane"/>
    <property type="evidence" value="ECO:0007669"/>
    <property type="project" value="UniProtKB-SubCell"/>
</dbReference>
<dbReference type="GO" id="GO:0008963">
    <property type="term" value="F:phospho-N-acetylmuramoyl-pentapeptide-transferase activity"/>
    <property type="evidence" value="ECO:0007669"/>
    <property type="project" value="UniProtKB-UniRule"/>
</dbReference>
<feature type="binding site" evidence="9">
    <location>
        <position position="155"/>
    </location>
    <ligand>
        <name>Mg(2+)</name>
        <dbReference type="ChEBI" id="CHEBI:18420"/>
    </ligand>
</feature>
<keyword evidence="5 7" id="KW-1133">Transmembrane helix</keyword>
<evidence type="ECO:0000256" key="1">
    <source>
        <dbReference type="ARBA" id="ARBA00004141"/>
    </source>
</evidence>
<feature type="transmembrane region" description="Helical" evidence="7">
    <location>
        <begin position="235"/>
        <end position="258"/>
    </location>
</feature>
<evidence type="ECO:0000256" key="8">
    <source>
        <dbReference type="NCBIfam" id="TIGR00445"/>
    </source>
</evidence>
<evidence type="ECO:0000313" key="10">
    <source>
        <dbReference type="EMBL" id="MBJ7601340.1"/>
    </source>
</evidence>
<evidence type="ECO:0000313" key="11">
    <source>
        <dbReference type="Proteomes" id="UP000612893"/>
    </source>
</evidence>
<keyword evidence="7" id="KW-0961">Cell wall biogenesis/degradation</keyword>
<keyword evidence="7" id="KW-0573">Peptidoglycan synthesis</keyword>
<dbReference type="NCBIfam" id="TIGR00445">
    <property type="entry name" value="mraY"/>
    <property type="match status" value="1"/>
</dbReference>
<feature type="transmembrane region" description="Helical" evidence="7">
    <location>
        <begin position="47"/>
        <end position="68"/>
    </location>
</feature>
<dbReference type="PROSITE" id="PS01348">
    <property type="entry name" value="MRAY_2"/>
    <property type="match status" value="1"/>
</dbReference>
<evidence type="ECO:0000256" key="3">
    <source>
        <dbReference type="ARBA" id="ARBA00022679"/>
    </source>
</evidence>
<dbReference type="InterPro" id="IPR018480">
    <property type="entry name" value="PNAcMuramoyl-5peptid_Trfase_CS"/>
</dbReference>
<comment type="similarity">
    <text evidence="2 7">Belongs to the glycosyltransferase 4 family. MraY subfamily.</text>
</comment>
<feature type="transmembrane region" description="Helical" evidence="7">
    <location>
        <begin position="163"/>
        <end position="182"/>
    </location>
</feature>
<comment type="catalytic activity">
    <reaction evidence="7">
        <text>UDP-N-acetyl-alpha-D-muramoyl-L-alanyl-gamma-D-glutamyl-meso-2,6-diaminopimeloyl-D-alanyl-D-alanine + di-trans,octa-cis-undecaprenyl phosphate = di-trans,octa-cis-undecaprenyl diphospho-N-acetyl-alpha-D-muramoyl-L-alanyl-D-glutamyl-meso-2,6-diaminopimeloyl-D-alanyl-D-alanine + UMP</text>
        <dbReference type="Rhea" id="RHEA:28386"/>
        <dbReference type="ChEBI" id="CHEBI:57865"/>
        <dbReference type="ChEBI" id="CHEBI:60392"/>
        <dbReference type="ChEBI" id="CHEBI:61386"/>
        <dbReference type="ChEBI" id="CHEBI:61387"/>
        <dbReference type="EC" id="2.7.8.13"/>
    </reaction>
</comment>
<dbReference type="Pfam" id="PF00953">
    <property type="entry name" value="Glycos_transf_4"/>
    <property type="match status" value="1"/>
</dbReference>
<comment type="subcellular location">
    <subcellularLocation>
        <location evidence="7">Cell membrane</location>
        <topology evidence="7">Multi-pass membrane protein</topology>
    </subcellularLocation>
    <subcellularLocation>
        <location evidence="1">Membrane</location>
        <topology evidence="1">Multi-pass membrane protein</topology>
    </subcellularLocation>
</comment>
<feature type="transmembrane region" description="Helical" evidence="7">
    <location>
        <begin position="74"/>
        <end position="91"/>
    </location>
</feature>
<keyword evidence="11" id="KW-1185">Reference proteome</keyword>
<comment type="caution">
    <text evidence="10">The sequence shown here is derived from an EMBL/GenBank/DDBJ whole genome shotgun (WGS) entry which is preliminary data.</text>
</comment>
<name>A0A934N5G3_9BACT</name>
<dbReference type="PANTHER" id="PTHR22926">
    <property type="entry name" value="PHOSPHO-N-ACETYLMURAMOYL-PENTAPEPTIDE-TRANSFERASE"/>
    <property type="match status" value="1"/>
</dbReference>
<dbReference type="PROSITE" id="PS01347">
    <property type="entry name" value="MRAY_1"/>
    <property type="match status" value="1"/>
</dbReference>
<sequence length="309" mass="32160">MIFDLATALVAFAIAVATYPVLIRVFRRLKLGQPVQAELSEAHQRKAGTPTGGGILFMGLALIGGLISLTTHRGAVPATLALVLFGGLGLMDDLRKLRVGAAGYPARVKFPLQVLLAIPVAVVAQAPQHFLPEQLSWLYWPLAVGALVGAANAVNLSDGLDGLAGGLAVIALLGVSLGLPGAAAGEKAVAMTLVGGVLAFLVYNRHPARVFMGDTGALGLGAALAAMAIQQGWVLLLALLGLVFVIETLSVMIQLAFFKVTGGRRIFKGTPIHLTFQQEGWSENRIALTFWSAGAVAAFLSSWIARALA</sequence>
<dbReference type="GO" id="GO:0071555">
    <property type="term" value="P:cell wall organization"/>
    <property type="evidence" value="ECO:0007669"/>
    <property type="project" value="UniProtKB-KW"/>
</dbReference>
<dbReference type="GO" id="GO:0009252">
    <property type="term" value="P:peptidoglycan biosynthetic process"/>
    <property type="evidence" value="ECO:0007669"/>
    <property type="project" value="UniProtKB-UniRule"/>
</dbReference>
<feature type="transmembrane region" description="Helical" evidence="7">
    <location>
        <begin position="112"/>
        <end position="131"/>
    </location>
</feature>
<feature type="transmembrane region" description="Helical" evidence="7">
    <location>
        <begin position="211"/>
        <end position="229"/>
    </location>
</feature>
<gene>
    <name evidence="7 10" type="primary">mraY</name>
    <name evidence="10" type="ORF">JF922_25115</name>
</gene>
<dbReference type="InterPro" id="IPR003524">
    <property type="entry name" value="PNAcMuramoyl-5peptid_Trfase"/>
</dbReference>
<protein>
    <recommendedName>
        <fullName evidence="7 8">Phospho-N-acetylmuramoyl-pentapeptide-transferase</fullName>
        <ecNumber evidence="7 8">2.7.8.13</ecNumber>
    </recommendedName>
    <alternativeName>
        <fullName evidence="7">UDP-MurNAc-pentapeptide phosphotransferase</fullName>
    </alternativeName>
</protein>
<keyword evidence="3 7" id="KW-0808">Transferase</keyword>
<dbReference type="GO" id="GO:0008360">
    <property type="term" value="P:regulation of cell shape"/>
    <property type="evidence" value="ECO:0007669"/>
    <property type="project" value="UniProtKB-KW"/>
</dbReference>
<keyword evidence="7" id="KW-1003">Cell membrane</keyword>
<keyword evidence="7" id="KW-0133">Cell shape</keyword>
<feature type="transmembrane region" description="Helical" evidence="7">
    <location>
        <begin position="137"/>
        <end position="156"/>
    </location>
</feature>
<proteinExistence type="inferred from homology"/>
<keyword evidence="7 9" id="KW-0460">Magnesium</keyword>
<accession>A0A934N5G3</accession>
<dbReference type="AlphaFoldDB" id="A0A934N5G3"/>
<feature type="transmembrane region" description="Helical" evidence="7">
    <location>
        <begin position="286"/>
        <end position="305"/>
    </location>
</feature>
<feature type="binding site" evidence="9">
    <location>
        <position position="214"/>
    </location>
    <ligand>
        <name>Mg(2+)</name>
        <dbReference type="ChEBI" id="CHEBI:18420"/>
    </ligand>
</feature>
<dbReference type="RefSeq" id="WP_338205544.1">
    <property type="nucleotide sequence ID" value="NZ_JAEKNR010000242.1"/>
</dbReference>
<dbReference type="PANTHER" id="PTHR22926:SF5">
    <property type="entry name" value="PHOSPHO-N-ACETYLMURAMOYL-PENTAPEPTIDE-TRANSFERASE HOMOLOG"/>
    <property type="match status" value="1"/>
</dbReference>
<dbReference type="GO" id="GO:0051301">
    <property type="term" value="P:cell division"/>
    <property type="evidence" value="ECO:0007669"/>
    <property type="project" value="UniProtKB-KW"/>
</dbReference>
<evidence type="ECO:0000256" key="9">
    <source>
        <dbReference type="PIRSR" id="PIRSR600715-1"/>
    </source>
</evidence>
<comment type="pathway">
    <text evidence="7">Cell wall biogenesis; peptidoglycan biosynthesis.</text>
</comment>
<organism evidence="10 11">
    <name type="scientific">Candidatus Nephthysia bennettiae</name>
    <dbReference type="NCBI Taxonomy" id="3127016"/>
    <lineage>
        <taxon>Bacteria</taxon>
        <taxon>Bacillati</taxon>
        <taxon>Candidatus Dormiibacterota</taxon>
        <taxon>Candidatus Dormibacteria</taxon>
        <taxon>Candidatus Dormibacterales</taxon>
        <taxon>Candidatus Dormibacteraceae</taxon>
        <taxon>Candidatus Nephthysia</taxon>
    </lineage>
</organism>
<evidence type="ECO:0000256" key="4">
    <source>
        <dbReference type="ARBA" id="ARBA00022692"/>
    </source>
</evidence>
<evidence type="ECO:0000256" key="5">
    <source>
        <dbReference type="ARBA" id="ARBA00022989"/>
    </source>
</evidence>